<dbReference type="RefSeq" id="WP_057886330.1">
    <property type="nucleotide sequence ID" value="NZ_CP018180.1"/>
</dbReference>
<dbReference type="GeneID" id="78522107"/>
<keyword evidence="2 5" id="KW-0812">Transmembrane</keyword>
<dbReference type="Pfam" id="PF02674">
    <property type="entry name" value="Colicin_V"/>
    <property type="match status" value="1"/>
</dbReference>
<feature type="transmembrane region" description="Helical" evidence="5">
    <location>
        <begin position="111"/>
        <end position="130"/>
    </location>
</feature>
<evidence type="ECO:0000256" key="2">
    <source>
        <dbReference type="ARBA" id="ARBA00022692"/>
    </source>
</evidence>
<sequence length="167" mass="18602">MLISIIILGILLISYLRGAKRGFIQMLLDLVAGLVLIGIASWAAPIAGKILQPLITKLFSQSSLVLTNQLGYWLGYLLIFLLGGAVVNWFFRMFSIFTWITKLPVVHGLNTVIGGILAIIFSCLLIYISLRFLKSWSNVELHQAISNSPIAQLILQWVPNVTNIFFN</sequence>
<dbReference type="Proteomes" id="UP000324497">
    <property type="component" value="Chromosome"/>
</dbReference>
<dbReference type="KEGG" id="lng:BSQ50_03035"/>
<dbReference type="AlphaFoldDB" id="A0A3S6QU75"/>
<dbReference type="GO" id="GO:0009403">
    <property type="term" value="P:toxin biosynthetic process"/>
    <property type="evidence" value="ECO:0007669"/>
    <property type="project" value="InterPro"/>
</dbReference>
<gene>
    <name evidence="6" type="ORF">BSQ50_03035</name>
</gene>
<evidence type="ECO:0000256" key="4">
    <source>
        <dbReference type="ARBA" id="ARBA00023136"/>
    </source>
</evidence>
<evidence type="ECO:0000313" key="6">
    <source>
        <dbReference type="EMBL" id="AUJ31624.1"/>
    </source>
</evidence>
<proteinExistence type="predicted"/>
<evidence type="ECO:0000256" key="5">
    <source>
        <dbReference type="SAM" id="Phobius"/>
    </source>
</evidence>
<evidence type="ECO:0000256" key="3">
    <source>
        <dbReference type="ARBA" id="ARBA00022989"/>
    </source>
</evidence>
<evidence type="ECO:0008006" key="8">
    <source>
        <dbReference type="Google" id="ProtNLM"/>
    </source>
</evidence>
<accession>A0A3S6QU75</accession>
<dbReference type="GO" id="GO:0016020">
    <property type="term" value="C:membrane"/>
    <property type="evidence" value="ECO:0007669"/>
    <property type="project" value="UniProtKB-SubCell"/>
</dbReference>
<dbReference type="EMBL" id="CP018180">
    <property type="protein sequence ID" value="AUJ31624.1"/>
    <property type="molecule type" value="Genomic_DNA"/>
</dbReference>
<evidence type="ECO:0000256" key="1">
    <source>
        <dbReference type="ARBA" id="ARBA00004141"/>
    </source>
</evidence>
<organism evidence="6 7">
    <name type="scientific">Liquorilactobacillus nagelii</name>
    <dbReference type="NCBI Taxonomy" id="82688"/>
    <lineage>
        <taxon>Bacteria</taxon>
        <taxon>Bacillati</taxon>
        <taxon>Bacillota</taxon>
        <taxon>Bacilli</taxon>
        <taxon>Lactobacillales</taxon>
        <taxon>Lactobacillaceae</taxon>
        <taxon>Liquorilactobacillus</taxon>
    </lineage>
</organism>
<keyword evidence="7" id="KW-1185">Reference proteome</keyword>
<protein>
    <recommendedName>
        <fullName evidence="8">CvpA family protein</fullName>
    </recommendedName>
</protein>
<reference evidence="6 7" key="1">
    <citation type="submission" date="2016-11" db="EMBL/GenBank/DDBJ databases">
        <title>Interaction between Lactobacillus species and yeast in water kefir.</title>
        <authorList>
            <person name="Behr J."/>
            <person name="Xu D."/>
            <person name="Vogel R.F."/>
        </authorList>
    </citation>
    <scope>NUCLEOTIDE SEQUENCE [LARGE SCALE GENOMIC DNA]</scope>
    <source>
        <strain evidence="6 7">TMW 1.1827</strain>
    </source>
</reference>
<feature type="transmembrane region" description="Helical" evidence="5">
    <location>
        <begin position="72"/>
        <end position="91"/>
    </location>
</feature>
<keyword evidence="3 5" id="KW-1133">Transmembrane helix</keyword>
<name>A0A3S6QU75_9LACO</name>
<feature type="transmembrane region" description="Helical" evidence="5">
    <location>
        <begin position="28"/>
        <end position="51"/>
    </location>
</feature>
<evidence type="ECO:0000313" key="7">
    <source>
        <dbReference type="Proteomes" id="UP000324497"/>
    </source>
</evidence>
<comment type="subcellular location">
    <subcellularLocation>
        <location evidence="1">Membrane</location>
        <topology evidence="1">Multi-pass membrane protein</topology>
    </subcellularLocation>
</comment>
<dbReference type="InterPro" id="IPR003825">
    <property type="entry name" value="Colicin-V_CvpA"/>
</dbReference>
<keyword evidence="4 5" id="KW-0472">Membrane</keyword>